<comment type="catalytic activity">
    <reaction evidence="4">
        <text>a long-chain fatty acid + ATP + CoA = a long-chain fatty acyl-CoA + AMP + diphosphate</text>
        <dbReference type="Rhea" id="RHEA:15421"/>
        <dbReference type="ChEBI" id="CHEBI:30616"/>
        <dbReference type="ChEBI" id="CHEBI:33019"/>
        <dbReference type="ChEBI" id="CHEBI:57287"/>
        <dbReference type="ChEBI" id="CHEBI:57560"/>
        <dbReference type="ChEBI" id="CHEBI:83139"/>
        <dbReference type="ChEBI" id="CHEBI:456215"/>
        <dbReference type="EC" id="6.2.1.3"/>
    </reaction>
</comment>
<dbReference type="KEGG" id="msar:MSAR_18600"/>
<accession>A0A7I7SNY2</accession>
<evidence type="ECO:0000256" key="3">
    <source>
        <dbReference type="ARBA" id="ARBA00026121"/>
    </source>
</evidence>
<dbReference type="NCBIfam" id="NF009921">
    <property type="entry name" value="PRK13382.1"/>
    <property type="match status" value="1"/>
</dbReference>
<dbReference type="Pfam" id="PF13193">
    <property type="entry name" value="AMP-binding_C"/>
    <property type="match status" value="1"/>
</dbReference>
<reference evidence="11 12" key="1">
    <citation type="journal article" date="2019" name="Emerg. Microbes Infect.">
        <title>Comprehensive subspecies identification of 175 nontuberculous mycobacteria species based on 7547 genomic profiles.</title>
        <authorList>
            <person name="Matsumoto Y."/>
            <person name="Kinjo T."/>
            <person name="Motooka D."/>
            <person name="Nabeya D."/>
            <person name="Jung N."/>
            <person name="Uechi K."/>
            <person name="Horii T."/>
            <person name="Iida T."/>
            <person name="Fujita J."/>
            <person name="Nakamura S."/>
        </authorList>
    </citation>
    <scope>NUCLEOTIDE SEQUENCE [LARGE SCALE GENOMIC DNA]</scope>
    <source>
        <strain evidence="11 12">JCM 30395</strain>
    </source>
</reference>
<evidence type="ECO:0000313" key="11">
    <source>
        <dbReference type="EMBL" id="BBY58724.1"/>
    </source>
</evidence>
<dbReference type="InterPro" id="IPR020845">
    <property type="entry name" value="AMP-binding_CS"/>
</dbReference>
<dbReference type="Proteomes" id="UP000466445">
    <property type="component" value="Chromosome"/>
</dbReference>
<evidence type="ECO:0000256" key="7">
    <source>
        <dbReference type="ARBA" id="ARBA00080667"/>
    </source>
</evidence>
<dbReference type="CDD" id="cd04433">
    <property type="entry name" value="AFD_class_I"/>
    <property type="match status" value="1"/>
</dbReference>
<dbReference type="InterPro" id="IPR000873">
    <property type="entry name" value="AMP-dep_synth/lig_dom"/>
</dbReference>
<feature type="domain" description="AMP-dependent synthetase/ligase" evidence="9">
    <location>
        <begin position="49"/>
        <end position="405"/>
    </location>
</feature>
<dbReference type="GO" id="GO:0031956">
    <property type="term" value="F:medium-chain fatty acid-CoA ligase activity"/>
    <property type="evidence" value="ECO:0007669"/>
    <property type="project" value="TreeGrafter"/>
</dbReference>
<keyword evidence="2" id="KW-0436">Ligase</keyword>
<comment type="similarity">
    <text evidence="1">Belongs to the ATP-dependent AMP-binding enzyme family.</text>
</comment>
<dbReference type="InterPro" id="IPR045851">
    <property type="entry name" value="AMP-bd_C_sf"/>
</dbReference>
<evidence type="ECO:0000256" key="8">
    <source>
        <dbReference type="ARBA" id="ARBA00083882"/>
    </source>
</evidence>
<dbReference type="Pfam" id="PF00501">
    <property type="entry name" value="AMP-binding"/>
    <property type="match status" value="1"/>
</dbReference>
<dbReference type="PANTHER" id="PTHR43201">
    <property type="entry name" value="ACYL-COA SYNTHETASE"/>
    <property type="match status" value="1"/>
</dbReference>
<dbReference type="Gene3D" id="3.40.50.12780">
    <property type="entry name" value="N-terminal domain of ligase-like"/>
    <property type="match status" value="1"/>
</dbReference>
<dbReference type="PANTHER" id="PTHR43201:SF5">
    <property type="entry name" value="MEDIUM-CHAIN ACYL-COA LIGASE ACSF2, MITOCHONDRIAL"/>
    <property type="match status" value="1"/>
</dbReference>
<organism evidence="11 12">
    <name type="scientific">Mycolicibacterium sarraceniae</name>
    <dbReference type="NCBI Taxonomy" id="1534348"/>
    <lineage>
        <taxon>Bacteria</taxon>
        <taxon>Bacillati</taxon>
        <taxon>Actinomycetota</taxon>
        <taxon>Actinomycetes</taxon>
        <taxon>Mycobacteriales</taxon>
        <taxon>Mycobacteriaceae</taxon>
        <taxon>Mycolicibacterium</taxon>
    </lineage>
</organism>
<dbReference type="AlphaFoldDB" id="A0A7I7SNY2"/>
<evidence type="ECO:0000259" key="10">
    <source>
        <dbReference type="Pfam" id="PF13193"/>
    </source>
</evidence>
<evidence type="ECO:0000256" key="5">
    <source>
        <dbReference type="ARBA" id="ARBA00069710"/>
    </source>
</evidence>
<gene>
    <name evidence="11" type="primary">fadD12</name>
    <name evidence="11" type="ORF">MSAR_18600</name>
</gene>
<keyword evidence="12" id="KW-1185">Reference proteome</keyword>
<evidence type="ECO:0000256" key="4">
    <source>
        <dbReference type="ARBA" id="ARBA00036813"/>
    </source>
</evidence>
<dbReference type="Gene3D" id="3.30.300.30">
    <property type="match status" value="1"/>
</dbReference>
<feature type="domain" description="AMP-binding enzyme C-terminal" evidence="10">
    <location>
        <begin position="457"/>
        <end position="532"/>
    </location>
</feature>
<dbReference type="InterPro" id="IPR042099">
    <property type="entry name" value="ANL_N_sf"/>
</dbReference>
<evidence type="ECO:0000256" key="6">
    <source>
        <dbReference type="ARBA" id="ARBA00076959"/>
    </source>
</evidence>
<dbReference type="RefSeq" id="WP_163696391.1">
    <property type="nucleotide sequence ID" value="NZ_AP022595.1"/>
</dbReference>
<sequence>MDLLSRLTSVGDAVRTLAEAGFLTPMRPDRMVRMVAAARNEGLTIATGFATAAARRPDSPGLIDELGTLTWRELDERAHALAAALQQLPDGRPDVVAIMARNHRGFVESLIAATRIGADVLLLNTSFAGPALAEVVNREKADVVIYDEEFTGSVDRALADRPGASRIQAWTDTETDAPTVEKLITAHRGQKATKTDRKSRLILLTSGTTGTPKGAKHSGGGAGNLIAILSRTPWRLGETTVVVAPMFHAWGFSQLVFSSAMACTVVTRRKFDPKATLALVDKYQATGLCVVPVMFDRIMDLPDDVRKRYSGRSLRFAACSGSRMRADVVTTFMDEFGDVIYNNYNATEAGMIATATPADLRAAPDTAGKPAVGTEIRIYDDAFNTVPTGAVGRIFVKNSTQFDGYTSSGSEGSTKDFHDGFMSSGDIGRLDAAGRLFVVGRDDEMIVSGGENVYPIEVEKTLTGHPEVAEAAVLGVDDEQYGQRLVAFVVLTDGSSAGDDDLKSHVRETLANYKVPREITILTELPRGSTGKILRNELIARTSNG</sequence>
<dbReference type="PROSITE" id="PS00455">
    <property type="entry name" value="AMP_BINDING"/>
    <property type="match status" value="1"/>
</dbReference>
<proteinExistence type="inferred from homology"/>
<evidence type="ECO:0000256" key="2">
    <source>
        <dbReference type="ARBA" id="ARBA00022598"/>
    </source>
</evidence>
<dbReference type="EC" id="6.2.1.3" evidence="3"/>
<dbReference type="GO" id="GO:0004467">
    <property type="term" value="F:long-chain fatty acid-CoA ligase activity"/>
    <property type="evidence" value="ECO:0007669"/>
    <property type="project" value="UniProtKB-EC"/>
</dbReference>
<name>A0A7I7SNY2_9MYCO</name>
<protein>
    <recommendedName>
        <fullName evidence="5">Long-chain-fatty-acid--CoA ligase FadD13</fullName>
        <ecNumber evidence="3">6.2.1.3</ecNumber>
    </recommendedName>
    <alternativeName>
        <fullName evidence="6">Fatty acyl-CoA ligase</fullName>
    </alternativeName>
    <alternativeName>
        <fullName evidence="8">Fatty acyl-CoA synthetase</fullName>
    </alternativeName>
    <alternativeName>
        <fullName evidence="7">Very-long-chain fatty-acyl-CoA synthetase</fullName>
    </alternativeName>
</protein>
<evidence type="ECO:0000313" key="12">
    <source>
        <dbReference type="Proteomes" id="UP000466445"/>
    </source>
</evidence>
<evidence type="ECO:0000256" key="1">
    <source>
        <dbReference type="ARBA" id="ARBA00006432"/>
    </source>
</evidence>
<evidence type="ECO:0000259" key="9">
    <source>
        <dbReference type="Pfam" id="PF00501"/>
    </source>
</evidence>
<dbReference type="EMBL" id="AP022595">
    <property type="protein sequence ID" value="BBY58724.1"/>
    <property type="molecule type" value="Genomic_DNA"/>
</dbReference>
<dbReference type="InterPro" id="IPR025110">
    <property type="entry name" value="AMP-bd_C"/>
</dbReference>
<dbReference type="SUPFAM" id="SSF56801">
    <property type="entry name" value="Acetyl-CoA synthetase-like"/>
    <property type="match status" value="1"/>
</dbReference>
<dbReference type="FunFam" id="3.30.300.30:FF:000008">
    <property type="entry name" value="2,3-dihydroxybenzoate-AMP ligase"/>
    <property type="match status" value="1"/>
</dbReference>